<dbReference type="Gene3D" id="1.20.120.530">
    <property type="entry name" value="GntR ligand-binding domain-like"/>
    <property type="match status" value="1"/>
</dbReference>
<keyword evidence="7" id="KW-1185">Reference proteome</keyword>
<keyword evidence="1" id="KW-0805">Transcription regulation</keyword>
<reference evidence="6 8" key="2">
    <citation type="submission" date="2018-08" db="EMBL/GenBank/DDBJ databases">
        <title>Genetic Globetrotter - A new plasmid hitch-hiking vast phylogenetic and geographic distances.</title>
        <authorList>
            <person name="Vollmers J."/>
            <person name="Petersen J."/>
        </authorList>
    </citation>
    <scope>NUCLEOTIDE SEQUENCE [LARGE SCALE GENOMIC DNA]</scope>
    <source>
        <strain evidence="6 8">DSM 26383</strain>
    </source>
</reference>
<dbReference type="Proteomes" id="UP000325785">
    <property type="component" value="Chromosome"/>
</dbReference>
<dbReference type="CDD" id="cd07377">
    <property type="entry name" value="WHTH_GntR"/>
    <property type="match status" value="1"/>
</dbReference>
<dbReference type="SUPFAM" id="SSF46785">
    <property type="entry name" value="Winged helix' DNA-binding domain"/>
    <property type="match status" value="1"/>
</dbReference>
<dbReference type="PATRIC" id="fig|540747.5.peg.1010"/>
<dbReference type="PANTHER" id="PTHR43537:SF24">
    <property type="entry name" value="GLUCONATE OPERON TRANSCRIPTIONAL REPRESSOR"/>
    <property type="match status" value="1"/>
</dbReference>
<dbReference type="GO" id="GO:0003677">
    <property type="term" value="F:DNA binding"/>
    <property type="evidence" value="ECO:0007669"/>
    <property type="project" value="UniProtKB-KW"/>
</dbReference>
<dbReference type="EMBL" id="LAXI01000011">
    <property type="protein sequence ID" value="KRS16816.1"/>
    <property type="molecule type" value="Genomic_DNA"/>
</dbReference>
<dbReference type="SMART" id="SM00895">
    <property type="entry name" value="FCD"/>
    <property type="match status" value="1"/>
</dbReference>
<dbReference type="Pfam" id="PF00392">
    <property type="entry name" value="GntR"/>
    <property type="match status" value="1"/>
</dbReference>
<evidence type="ECO:0000256" key="1">
    <source>
        <dbReference type="ARBA" id="ARBA00023015"/>
    </source>
</evidence>
<dbReference type="KEGG" id="rid:RIdsm_00062"/>
<dbReference type="SMART" id="SM00345">
    <property type="entry name" value="HTH_GNTR"/>
    <property type="match status" value="1"/>
</dbReference>
<dbReference type="Pfam" id="PF07729">
    <property type="entry name" value="FCD"/>
    <property type="match status" value="1"/>
</dbReference>
<dbReference type="Gene3D" id="1.10.10.10">
    <property type="entry name" value="Winged helix-like DNA-binding domain superfamily/Winged helix DNA-binding domain"/>
    <property type="match status" value="1"/>
</dbReference>
<evidence type="ECO:0000313" key="5">
    <source>
        <dbReference type="EMBL" id="KRS16816.1"/>
    </source>
</evidence>
<evidence type="ECO:0000313" key="8">
    <source>
        <dbReference type="Proteomes" id="UP000325785"/>
    </source>
</evidence>
<dbReference type="OrthoDB" id="8155773at2"/>
<dbReference type="AlphaFoldDB" id="A0A0T5P6L2"/>
<dbReference type="InterPro" id="IPR036390">
    <property type="entry name" value="WH_DNA-bd_sf"/>
</dbReference>
<protein>
    <submittedName>
        <fullName evidence="6">Pyruvate dehydrogenase complex repressor</fullName>
    </submittedName>
</protein>
<keyword evidence="2" id="KW-0238">DNA-binding</keyword>
<keyword evidence="3" id="KW-0804">Transcription</keyword>
<evidence type="ECO:0000259" key="4">
    <source>
        <dbReference type="PROSITE" id="PS50949"/>
    </source>
</evidence>
<evidence type="ECO:0000313" key="7">
    <source>
        <dbReference type="Proteomes" id="UP000051401"/>
    </source>
</evidence>
<dbReference type="STRING" id="540747.SAMN04488031_102140"/>
<dbReference type="PANTHER" id="PTHR43537">
    <property type="entry name" value="TRANSCRIPTIONAL REGULATOR, GNTR FAMILY"/>
    <property type="match status" value="1"/>
</dbReference>
<reference evidence="5 7" key="1">
    <citation type="submission" date="2015-04" db="EMBL/GenBank/DDBJ databases">
        <title>The draft genome sequence of Roseovarius indicus B108T.</title>
        <authorList>
            <person name="Li G."/>
            <person name="Lai Q."/>
            <person name="Shao Z."/>
            <person name="Yan P."/>
        </authorList>
    </citation>
    <scope>NUCLEOTIDE SEQUENCE [LARGE SCALE GENOMIC DNA]</scope>
    <source>
        <strain evidence="5 7">B108</strain>
    </source>
</reference>
<organism evidence="5 7">
    <name type="scientific">Roseovarius indicus</name>
    <dbReference type="NCBI Taxonomy" id="540747"/>
    <lineage>
        <taxon>Bacteria</taxon>
        <taxon>Pseudomonadati</taxon>
        <taxon>Pseudomonadota</taxon>
        <taxon>Alphaproteobacteria</taxon>
        <taxon>Rhodobacterales</taxon>
        <taxon>Roseobacteraceae</taxon>
        <taxon>Roseovarius</taxon>
    </lineage>
</organism>
<dbReference type="InterPro" id="IPR000524">
    <property type="entry name" value="Tscrpt_reg_HTH_GntR"/>
</dbReference>
<dbReference type="SUPFAM" id="SSF48008">
    <property type="entry name" value="GntR ligand-binding domain-like"/>
    <property type="match status" value="1"/>
</dbReference>
<dbReference type="RefSeq" id="WP_057817471.1">
    <property type="nucleotide sequence ID" value="NZ_CP031598.1"/>
</dbReference>
<accession>A0A0T5P6L2</accession>
<sequence length="227" mass="25057">MTDEARLRVPRPPSLREHVQETVRSSILNGEFRPGEHLIERELCEAMQVSRPLLREALAHLEARGLIDRVPSRGFVVATPTIEKVQALYEVRGAIEALAAQYFAERATAEDVALLRSRLEVLKSLSDRPDLGRVRAATSEFYDVLMSRCGNSEIRTVLEPVLDRVAFMRTQSMTRPGRFDKSVAEIGRIVDAIGRGDAEAARVLSVEHVEAAGVSALESLRETAAAG</sequence>
<dbReference type="PRINTS" id="PR00035">
    <property type="entry name" value="HTHGNTR"/>
</dbReference>
<gene>
    <name evidence="6" type="primary">pdhR_1</name>
    <name evidence="6" type="ORF">RIdsm_00062</name>
    <name evidence="5" type="ORF">XM52_16435</name>
</gene>
<dbReference type="InterPro" id="IPR036388">
    <property type="entry name" value="WH-like_DNA-bd_sf"/>
</dbReference>
<proteinExistence type="predicted"/>
<dbReference type="PROSITE" id="PS50949">
    <property type="entry name" value="HTH_GNTR"/>
    <property type="match status" value="1"/>
</dbReference>
<keyword evidence="6" id="KW-0670">Pyruvate</keyword>
<evidence type="ECO:0000256" key="3">
    <source>
        <dbReference type="ARBA" id="ARBA00023163"/>
    </source>
</evidence>
<dbReference type="Proteomes" id="UP000051401">
    <property type="component" value="Unassembled WGS sequence"/>
</dbReference>
<dbReference type="InterPro" id="IPR008920">
    <property type="entry name" value="TF_FadR/GntR_C"/>
</dbReference>
<feature type="domain" description="HTH gntR-type" evidence="4">
    <location>
        <begin position="13"/>
        <end position="80"/>
    </location>
</feature>
<dbReference type="GO" id="GO:0003700">
    <property type="term" value="F:DNA-binding transcription factor activity"/>
    <property type="evidence" value="ECO:0007669"/>
    <property type="project" value="InterPro"/>
</dbReference>
<evidence type="ECO:0000313" key="6">
    <source>
        <dbReference type="EMBL" id="QEW24286.1"/>
    </source>
</evidence>
<dbReference type="InterPro" id="IPR011711">
    <property type="entry name" value="GntR_C"/>
</dbReference>
<dbReference type="EMBL" id="CP031598">
    <property type="protein sequence ID" value="QEW24286.1"/>
    <property type="molecule type" value="Genomic_DNA"/>
</dbReference>
<evidence type="ECO:0000256" key="2">
    <source>
        <dbReference type="ARBA" id="ARBA00023125"/>
    </source>
</evidence>
<name>A0A0T5P6L2_9RHOB</name>